<protein>
    <recommendedName>
        <fullName evidence="3">MPN domain-containing protein</fullName>
    </recommendedName>
</protein>
<reference evidence="1" key="1">
    <citation type="submission" date="2022-01" db="UniProtKB">
        <authorList>
            <consortium name="EnsemblMetazoa"/>
        </authorList>
    </citation>
    <scope>IDENTIFICATION</scope>
</reference>
<evidence type="ECO:0008006" key="3">
    <source>
        <dbReference type="Google" id="ProtNLM"/>
    </source>
</evidence>
<dbReference type="OrthoDB" id="194468at2759"/>
<name>A0A8I6RFP4_CIMLE</name>
<dbReference type="Pfam" id="PF03665">
    <property type="entry name" value="UPF0172"/>
    <property type="match status" value="1"/>
</dbReference>
<dbReference type="PANTHER" id="PTHR12941:SF10">
    <property type="entry name" value="ER MEMBRANE PROTEIN COMPLEX SUBUNIT 8_9 HOMOLOG"/>
    <property type="match status" value="1"/>
</dbReference>
<dbReference type="Proteomes" id="UP000494040">
    <property type="component" value="Unassembled WGS sequence"/>
</dbReference>
<sequence length="207" mass="23420">MTEVRFTPRAYCKIILHAAKYPHCAINGIMLADADVKESKSKPLVIVDVVPLFHLCLHLTPMAELALTQVDTVSKALGQRMAGYYTANESLHDMSLEKPATKVADKINDIYPPSYVAIIDQRKLTLTVEEPALVLLNCPEGKWEYMDQSSYVVDDECRRVAASLLHRQADKQLVDFDNHLDDFHASWRNLELNEQIDALVQTPDKIE</sequence>
<keyword evidence="2" id="KW-1185">Reference proteome</keyword>
<dbReference type="EnsemblMetazoa" id="XM_014387497.2">
    <property type="protein sequence ID" value="XP_014242983.1"/>
    <property type="gene ID" value="LOC106663016"/>
</dbReference>
<proteinExistence type="predicted"/>
<organism evidence="1 2">
    <name type="scientific">Cimex lectularius</name>
    <name type="common">Bed bug</name>
    <name type="synonym">Acanthia lectularia</name>
    <dbReference type="NCBI Taxonomy" id="79782"/>
    <lineage>
        <taxon>Eukaryota</taxon>
        <taxon>Metazoa</taxon>
        <taxon>Ecdysozoa</taxon>
        <taxon>Arthropoda</taxon>
        <taxon>Hexapoda</taxon>
        <taxon>Insecta</taxon>
        <taxon>Pterygota</taxon>
        <taxon>Neoptera</taxon>
        <taxon>Paraneoptera</taxon>
        <taxon>Hemiptera</taxon>
        <taxon>Heteroptera</taxon>
        <taxon>Panheteroptera</taxon>
        <taxon>Cimicomorpha</taxon>
        <taxon>Cimicidae</taxon>
        <taxon>Cimex</taxon>
    </lineage>
</organism>
<dbReference type="KEGG" id="clec:106663016"/>
<evidence type="ECO:0000313" key="1">
    <source>
        <dbReference type="EnsemblMetazoa" id="XP_014242983.1"/>
    </source>
</evidence>
<dbReference type="OMA" id="PHCAING"/>
<dbReference type="AlphaFoldDB" id="A0A8I6RFP4"/>
<dbReference type="CDD" id="cd08060">
    <property type="entry name" value="MPN_UPF0172"/>
    <property type="match status" value="1"/>
</dbReference>
<dbReference type="InterPro" id="IPR005366">
    <property type="entry name" value="EMC8/9"/>
</dbReference>
<accession>A0A8I6RFP4</accession>
<dbReference type="GO" id="GO:0072546">
    <property type="term" value="C:EMC complex"/>
    <property type="evidence" value="ECO:0007669"/>
    <property type="project" value="InterPro"/>
</dbReference>
<dbReference type="PANTHER" id="PTHR12941">
    <property type="entry name" value="ER MEMBRANE PROTEIN COMPLEX"/>
    <property type="match status" value="1"/>
</dbReference>
<evidence type="ECO:0000313" key="2">
    <source>
        <dbReference type="Proteomes" id="UP000494040"/>
    </source>
</evidence>
<gene>
    <name evidence="1" type="primary">106663016</name>
</gene>